<name>C1G427_PARBD</name>
<dbReference type="VEuPathDB" id="FungiDB:PADG_01693"/>
<evidence type="ECO:0000313" key="1">
    <source>
        <dbReference type="EMBL" id="EEH45543.2"/>
    </source>
</evidence>
<dbReference type="GeneID" id="22581313"/>
<evidence type="ECO:0000313" key="2">
    <source>
        <dbReference type="Proteomes" id="UP000001628"/>
    </source>
</evidence>
<accession>C1G427</accession>
<dbReference type="AlphaFoldDB" id="C1G427"/>
<gene>
    <name evidence="1" type="ORF">PADG_01693</name>
</gene>
<dbReference type="InParanoid" id="C1G427"/>
<keyword evidence="2" id="KW-1185">Reference proteome</keyword>
<dbReference type="RefSeq" id="XP_010757030.1">
    <property type="nucleotide sequence ID" value="XM_010758728.1"/>
</dbReference>
<protein>
    <submittedName>
        <fullName evidence="1">Uncharacterized protein</fullName>
    </submittedName>
</protein>
<dbReference type="KEGG" id="pbn:PADG_01693"/>
<sequence length="144" mass="15757">MELFGATSIGKYGAEGSLATFREYPDDQAPWTCWKEGKIRTGRVTLKELARSTGVHCAGALCILLSISRQGPKRCKRDVDLGCATNHGSNAFLQQGSRICQADGPEMVNLIGPHPGFQSSIAKRPRDGVGDKKQWKEELIIECH</sequence>
<dbReference type="HOGENOM" id="CLU_1797069_0_0_1"/>
<organism evidence="1 2">
    <name type="scientific">Paracoccidioides brasiliensis (strain Pb18)</name>
    <dbReference type="NCBI Taxonomy" id="502780"/>
    <lineage>
        <taxon>Eukaryota</taxon>
        <taxon>Fungi</taxon>
        <taxon>Dikarya</taxon>
        <taxon>Ascomycota</taxon>
        <taxon>Pezizomycotina</taxon>
        <taxon>Eurotiomycetes</taxon>
        <taxon>Eurotiomycetidae</taxon>
        <taxon>Onygenales</taxon>
        <taxon>Ajellomycetaceae</taxon>
        <taxon>Paracoccidioides</taxon>
    </lineage>
</organism>
<reference evidence="1 2" key="1">
    <citation type="journal article" date="2011" name="PLoS Genet.">
        <title>Comparative genomic analysis of human fungal pathogens causing paracoccidioidomycosis.</title>
        <authorList>
            <person name="Desjardins C.A."/>
            <person name="Champion M.D."/>
            <person name="Holder J.W."/>
            <person name="Muszewska A."/>
            <person name="Goldberg J."/>
            <person name="Bailao A.M."/>
            <person name="Brigido M.M."/>
            <person name="Ferreira M.E."/>
            <person name="Garcia A.M."/>
            <person name="Grynberg M."/>
            <person name="Gujja S."/>
            <person name="Heiman D.I."/>
            <person name="Henn M.R."/>
            <person name="Kodira C.D."/>
            <person name="Leon-Narvaez H."/>
            <person name="Longo L.V."/>
            <person name="Ma L.J."/>
            <person name="Malavazi I."/>
            <person name="Matsuo A.L."/>
            <person name="Morais F.V."/>
            <person name="Pereira M."/>
            <person name="Rodriguez-Brito S."/>
            <person name="Sakthikumar S."/>
            <person name="Salem-Izacc S.M."/>
            <person name="Sykes S.M."/>
            <person name="Teixeira M.M."/>
            <person name="Vallejo M.C."/>
            <person name="Walter M.E."/>
            <person name="Yandava C."/>
            <person name="Young S."/>
            <person name="Zeng Q."/>
            <person name="Zucker J."/>
            <person name="Felipe M.S."/>
            <person name="Goldman G.H."/>
            <person name="Haas B.J."/>
            <person name="McEwen J.G."/>
            <person name="Nino-Vega G."/>
            <person name="Puccia R."/>
            <person name="San-Blas G."/>
            <person name="Soares C.M."/>
            <person name="Birren B.W."/>
            <person name="Cuomo C.A."/>
        </authorList>
    </citation>
    <scope>NUCLEOTIDE SEQUENCE [LARGE SCALE GENOMIC DNA]</scope>
    <source>
        <strain evidence="1 2">Pb18</strain>
    </source>
</reference>
<dbReference type="EMBL" id="KN275958">
    <property type="protein sequence ID" value="EEH45543.2"/>
    <property type="molecule type" value="Genomic_DNA"/>
</dbReference>
<proteinExistence type="predicted"/>
<dbReference type="Proteomes" id="UP000001628">
    <property type="component" value="Unassembled WGS sequence"/>
</dbReference>